<evidence type="ECO:0000313" key="6">
    <source>
        <dbReference type="Proteomes" id="UP001449225"/>
    </source>
</evidence>
<protein>
    <submittedName>
        <fullName evidence="5">DUF1989 domain-containing protein</fullName>
    </submittedName>
</protein>
<gene>
    <name evidence="5" type="ORF">WNY58_06880</name>
</gene>
<dbReference type="InterPro" id="IPR028896">
    <property type="entry name" value="GcvT/YgfZ/DmdA"/>
</dbReference>
<dbReference type="InterPro" id="IPR027266">
    <property type="entry name" value="TrmE/GcvT-like"/>
</dbReference>
<dbReference type="PANTHER" id="PTHR43757:SF2">
    <property type="entry name" value="AMINOMETHYLTRANSFERASE, MITOCHONDRIAL"/>
    <property type="match status" value="1"/>
</dbReference>
<dbReference type="SUPFAM" id="SSF103025">
    <property type="entry name" value="Folate-binding domain"/>
    <property type="match status" value="1"/>
</dbReference>
<dbReference type="PANTHER" id="PTHR43757">
    <property type="entry name" value="AMINOMETHYLTRANSFERASE"/>
    <property type="match status" value="1"/>
</dbReference>
<feature type="domain" description="DUF1989" evidence="4">
    <location>
        <begin position="193"/>
        <end position="361"/>
    </location>
</feature>
<proteinExistence type="predicted"/>
<organism evidence="5 6">
    <name type="scientific">Neptuniibacter pectenicola</name>
    <dbReference type="NCBI Taxonomy" id="1806669"/>
    <lineage>
        <taxon>Bacteria</taxon>
        <taxon>Pseudomonadati</taxon>
        <taxon>Pseudomonadota</taxon>
        <taxon>Gammaproteobacteria</taxon>
        <taxon>Oceanospirillales</taxon>
        <taxon>Oceanospirillaceae</taxon>
        <taxon>Neptuniibacter</taxon>
    </lineage>
</organism>
<accession>A0ABU9TQX2</accession>
<dbReference type="RefSeq" id="WP_342854114.1">
    <property type="nucleotide sequence ID" value="NZ_JBBMRA010000004.1"/>
</dbReference>
<keyword evidence="6" id="KW-1185">Reference proteome</keyword>
<dbReference type="Gene3D" id="3.30.1360.120">
    <property type="entry name" value="Probable tRNA modification gtpase trme, domain 1"/>
    <property type="match status" value="1"/>
</dbReference>
<comment type="caution">
    <text evidence="5">The sequence shown here is derived from an EMBL/GenBank/DDBJ whole genome shotgun (WGS) entry which is preliminary data.</text>
</comment>
<dbReference type="Pfam" id="PF08669">
    <property type="entry name" value="GCV_T_C"/>
    <property type="match status" value="1"/>
</dbReference>
<reference evidence="5 6" key="1">
    <citation type="submission" date="2024-03" db="EMBL/GenBank/DDBJ databases">
        <title>Community enrichment and isolation of bacterial strains for fucoidan degradation.</title>
        <authorList>
            <person name="Sichert A."/>
        </authorList>
    </citation>
    <scope>NUCLEOTIDE SEQUENCE [LARGE SCALE GENOMIC DNA]</scope>
    <source>
        <strain evidence="5 6">AS76</strain>
    </source>
</reference>
<dbReference type="InterPro" id="IPR006222">
    <property type="entry name" value="GCVT_N"/>
</dbReference>
<evidence type="ECO:0000256" key="1">
    <source>
        <dbReference type="ARBA" id="ARBA00022576"/>
    </source>
</evidence>
<name>A0ABU9TQX2_9GAMM</name>
<feature type="domain" description="Aminomethyltransferase C-terminal" evidence="3">
    <location>
        <begin position="701"/>
        <end position="781"/>
    </location>
</feature>
<dbReference type="SUPFAM" id="SSF101790">
    <property type="entry name" value="Aminomethyltransferase beta-barrel domain"/>
    <property type="match status" value="1"/>
</dbReference>
<dbReference type="Pfam" id="PF09347">
    <property type="entry name" value="DUF1989"/>
    <property type="match status" value="1"/>
</dbReference>
<sequence>MLVNQKNDLPDACYLNMQSRSGVGSFRVEPQQAIRLRLTRGDHVHLFSQDGEQQAELIVLDSRGHTANHLLVSQSQGELSGSLAKATQAQISESRSAGQALAAQLNGWGVSDQHLSQAIQVNPSRLASDVETAPATEVFEVVDDLSLVVIAAGLSMQIEGHQPVTELSVQVKYLDASQVHLPEPLATPKTELRIPRASAQVYEVKAGEWIQIIDVSGKQCSDFLAFDRDALSQGEELGLDGVATRTVSGLNNPQPGIYSRFLGADMQPMVEVVQDTVGRHDSFLMACNPKYYEDSGYFGHINCSDNFNRALEPYAIKPRVAWPAINFFFNTSVEPCGTVFMDEPWSRAGDYVLLRATRDLICASSACPDDIDPANGWHSTDIHVRIYAAEHHFPRSIAYRTSPQELPRMTKTTGFHRRVTALTKQMVEYRGYWVASAYEGWGAQAEYLACRERVAVIDLTPLRKFEVTGPDAEAFLQFALTRNVRRLAIGEIAYSAICHETGGMIDDGTIFRMGEQAFRWVCGDPYTGLWLKNQAEEHGYQVSVRNSTDQLHNIAVQGPKSRELLSQIVWAPECQPSMDSLAWFHFMIGRLGGPEGIPIMVSRTGYTGELGFEVWCHPDDAEAVWDQVWETGQPYNIAPLGFDALDMLRIEAGLIFADHEFCPETNPYEAGIGFTVPMKSKTDDFIGREAMARQTPESRQRLVGLVLKGGEPVAHGDLIYHGRFPVGVVTSASNSPLLGKQIALCRVAPDFAAPETLLEVGKLDGLQKRLPGEVVALPFYDPERTRVRS</sequence>
<dbReference type="Pfam" id="PF01571">
    <property type="entry name" value="GCV_T"/>
    <property type="match status" value="1"/>
</dbReference>
<dbReference type="InterPro" id="IPR018959">
    <property type="entry name" value="DUF1989"/>
</dbReference>
<keyword evidence="1" id="KW-0808">Transferase</keyword>
<evidence type="ECO:0000259" key="2">
    <source>
        <dbReference type="Pfam" id="PF01571"/>
    </source>
</evidence>
<dbReference type="InterPro" id="IPR013977">
    <property type="entry name" value="GcvT_C"/>
</dbReference>
<evidence type="ECO:0000259" key="3">
    <source>
        <dbReference type="Pfam" id="PF08669"/>
    </source>
</evidence>
<evidence type="ECO:0000259" key="4">
    <source>
        <dbReference type="Pfam" id="PF09347"/>
    </source>
</evidence>
<dbReference type="Proteomes" id="UP001449225">
    <property type="component" value="Unassembled WGS sequence"/>
</dbReference>
<keyword evidence="1" id="KW-0032">Aminotransferase</keyword>
<dbReference type="EMBL" id="JBBMRA010000004">
    <property type="protein sequence ID" value="MEM5536113.1"/>
    <property type="molecule type" value="Genomic_DNA"/>
</dbReference>
<evidence type="ECO:0000313" key="5">
    <source>
        <dbReference type="EMBL" id="MEM5536113.1"/>
    </source>
</evidence>
<feature type="domain" description="GCVT N-terminal" evidence="2">
    <location>
        <begin position="415"/>
        <end position="679"/>
    </location>
</feature>
<dbReference type="InterPro" id="IPR029043">
    <property type="entry name" value="GcvT/YgfZ_C"/>
</dbReference>